<sequence length="84" mass="8866">MAFLGFPGSLAAAAASAQLSRFLPVSRKPNYPPPNSHRYEGPHLSSLHIPVVVFGSDGAGLETCIIKNATAMPGQDKTKNGYIQ</sequence>
<organism evidence="1 2">
    <name type="scientific">Sodiomyces alkalinus (strain CBS 110278 / VKM F-3762 / F11)</name>
    <name type="common">Alkaliphilic filamentous fungus</name>
    <dbReference type="NCBI Taxonomy" id="1314773"/>
    <lineage>
        <taxon>Eukaryota</taxon>
        <taxon>Fungi</taxon>
        <taxon>Dikarya</taxon>
        <taxon>Ascomycota</taxon>
        <taxon>Pezizomycotina</taxon>
        <taxon>Sordariomycetes</taxon>
        <taxon>Hypocreomycetidae</taxon>
        <taxon>Glomerellales</taxon>
        <taxon>Plectosphaerellaceae</taxon>
        <taxon>Sodiomyces</taxon>
    </lineage>
</organism>
<accession>A0A3N2PPN7</accession>
<protein>
    <submittedName>
        <fullName evidence="1">Uncharacterized protein</fullName>
    </submittedName>
</protein>
<proteinExistence type="predicted"/>
<dbReference type="Proteomes" id="UP000272025">
    <property type="component" value="Unassembled WGS sequence"/>
</dbReference>
<evidence type="ECO:0000313" key="2">
    <source>
        <dbReference type="Proteomes" id="UP000272025"/>
    </source>
</evidence>
<name>A0A3N2PPN7_SODAK</name>
<dbReference type="EMBL" id="ML119059">
    <property type="protein sequence ID" value="ROT36326.1"/>
    <property type="molecule type" value="Genomic_DNA"/>
</dbReference>
<dbReference type="AlphaFoldDB" id="A0A3N2PPN7"/>
<keyword evidence="2" id="KW-1185">Reference proteome</keyword>
<gene>
    <name evidence="1" type="ORF">SODALDRAFT_362119</name>
</gene>
<dbReference type="RefSeq" id="XP_028464132.1">
    <property type="nucleotide sequence ID" value="XM_028614434.1"/>
</dbReference>
<evidence type="ECO:0000313" key="1">
    <source>
        <dbReference type="EMBL" id="ROT36326.1"/>
    </source>
</evidence>
<dbReference type="GeneID" id="39582912"/>
<reference evidence="1 2" key="1">
    <citation type="journal article" date="2018" name="Mol. Ecol.">
        <title>The obligate alkalophilic soda-lake fungus Sodiomyces alkalinus has shifted to a protein diet.</title>
        <authorList>
            <person name="Grum-Grzhimaylo A.A."/>
            <person name="Falkoski D.L."/>
            <person name="van den Heuvel J."/>
            <person name="Valero-Jimenez C.A."/>
            <person name="Min B."/>
            <person name="Choi I.G."/>
            <person name="Lipzen A."/>
            <person name="Daum C.G."/>
            <person name="Aanen D.K."/>
            <person name="Tsang A."/>
            <person name="Henrissat B."/>
            <person name="Bilanenko E.N."/>
            <person name="de Vries R.P."/>
            <person name="van Kan J.A.L."/>
            <person name="Grigoriev I.V."/>
            <person name="Debets A.J.M."/>
        </authorList>
    </citation>
    <scope>NUCLEOTIDE SEQUENCE [LARGE SCALE GENOMIC DNA]</scope>
    <source>
        <strain evidence="1 2">F11</strain>
    </source>
</reference>